<keyword evidence="1" id="KW-0812">Transmembrane</keyword>
<keyword evidence="1" id="KW-1133">Transmembrane helix</keyword>
<proteinExistence type="predicted"/>
<gene>
    <name evidence="2" type="ORF">MANES_15G174200</name>
</gene>
<keyword evidence="1" id="KW-0472">Membrane</keyword>
<sequence length="42" mass="4899">MGLKLRVTWFLDFFSLVMCPKIIVFSCACIFSALWVLLIIFL</sequence>
<organism evidence="2">
    <name type="scientific">Manihot esculenta</name>
    <name type="common">Cassava</name>
    <name type="synonym">Jatropha manihot</name>
    <dbReference type="NCBI Taxonomy" id="3983"/>
    <lineage>
        <taxon>Eukaryota</taxon>
        <taxon>Viridiplantae</taxon>
        <taxon>Streptophyta</taxon>
        <taxon>Embryophyta</taxon>
        <taxon>Tracheophyta</taxon>
        <taxon>Spermatophyta</taxon>
        <taxon>Magnoliopsida</taxon>
        <taxon>eudicotyledons</taxon>
        <taxon>Gunneridae</taxon>
        <taxon>Pentapetalae</taxon>
        <taxon>rosids</taxon>
        <taxon>fabids</taxon>
        <taxon>Malpighiales</taxon>
        <taxon>Euphorbiaceae</taxon>
        <taxon>Crotonoideae</taxon>
        <taxon>Manihoteae</taxon>
        <taxon>Manihot</taxon>
    </lineage>
</organism>
<reference evidence="2" key="1">
    <citation type="submission" date="2016-02" db="EMBL/GenBank/DDBJ databases">
        <title>WGS assembly of Manihot esculenta.</title>
        <authorList>
            <person name="Bredeson J.V."/>
            <person name="Prochnik S.E."/>
            <person name="Lyons J.B."/>
            <person name="Schmutz J."/>
            <person name="Grimwood J."/>
            <person name="Vrebalov J."/>
            <person name="Bart R.S."/>
            <person name="Amuge T."/>
            <person name="Ferguson M.E."/>
            <person name="Green R."/>
            <person name="Putnam N."/>
            <person name="Stites J."/>
            <person name="Rounsley S."/>
            <person name="Rokhsar D.S."/>
        </authorList>
    </citation>
    <scope>NUCLEOTIDE SEQUENCE [LARGE SCALE GENOMIC DNA]</scope>
    <source>
        <tissue evidence="2">Leaf</tissue>
    </source>
</reference>
<dbReference type="AlphaFoldDB" id="A0A2C9UGV4"/>
<evidence type="ECO:0000313" key="2">
    <source>
        <dbReference type="EMBL" id="OAY29819.1"/>
    </source>
</evidence>
<dbReference type="EMBL" id="CM004401">
    <property type="protein sequence ID" value="OAY29819.1"/>
    <property type="molecule type" value="Genomic_DNA"/>
</dbReference>
<feature type="transmembrane region" description="Helical" evidence="1">
    <location>
        <begin position="22"/>
        <end position="41"/>
    </location>
</feature>
<protein>
    <submittedName>
        <fullName evidence="2">Uncharacterized protein</fullName>
    </submittedName>
</protein>
<accession>A0A2C9UGV4</accession>
<evidence type="ECO:0000256" key="1">
    <source>
        <dbReference type="SAM" id="Phobius"/>
    </source>
</evidence>
<name>A0A2C9UGV4_MANES</name>